<evidence type="ECO:0000256" key="3">
    <source>
        <dbReference type="ARBA" id="ARBA00004352"/>
    </source>
</evidence>
<dbReference type="GO" id="GO:0005886">
    <property type="term" value="C:plasma membrane"/>
    <property type="evidence" value="ECO:0007669"/>
    <property type="project" value="TreeGrafter"/>
</dbReference>
<dbReference type="PANTHER" id="PTHR11506">
    <property type="entry name" value="LYSOSOME-ASSOCIATED MEMBRANE GLYCOPROTEIN"/>
    <property type="match status" value="1"/>
</dbReference>
<dbReference type="GO" id="GO:0031901">
    <property type="term" value="C:early endosome membrane"/>
    <property type="evidence" value="ECO:0007669"/>
    <property type="project" value="UniProtKB-SubCell"/>
</dbReference>
<keyword evidence="9 20" id="KW-1133">Transmembrane helix</keyword>
<feature type="transmembrane region" description="Helical" evidence="20">
    <location>
        <begin position="409"/>
        <end position="429"/>
    </location>
</feature>
<evidence type="ECO:0000256" key="1">
    <source>
        <dbReference type="ARBA" id="ARBA00004158"/>
    </source>
</evidence>
<keyword evidence="13" id="KW-0325">Glycoprotein</keyword>
<evidence type="ECO:0000256" key="12">
    <source>
        <dbReference type="ARBA" id="ARBA00023157"/>
    </source>
</evidence>
<keyword evidence="14 19" id="KW-0458">Lysosome</keyword>
<dbReference type="EMBL" id="KE675417">
    <property type="protein sequence ID" value="ERE75559.1"/>
    <property type="molecule type" value="Genomic_DNA"/>
</dbReference>
<evidence type="ECO:0000256" key="6">
    <source>
        <dbReference type="ARBA" id="ARBA00022729"/>
    </source>
</evidence>
<feature type="domain" description="Lysosome-associated membrane glycoprotein 2-like luminal" evidence="21">
    <location>
        <begin position="251"/>
        <end position="393"/>
    </location>
</feature>
<comment type="subcellular location">
    <subcellularLocation>
        <location evidence="2">Cell surface</location>
    </subcellularLocation>
    <subcellularLocation>
        <location evidence="4">Cytoplasmic vesicle membrane</location>
        <topology evidence="4">Single-pass type I membrane protein</topology>
    </subcellularLocation>
    <subcellularLocation>
        <location evidence="1">Early endosome membrane</location>
        <topology evidence="1">Single-pass type I membrane protein</topology>
    </subcellularLocation>
    <subcellularLocation>
        <location evidence="3 19">Lysosome membrane</location>
        <topology evidence="3 19">Single-pass type I membrane protein</topology>
    </subcellularLocation>
</comment>
<dbReference type="GO" id="GO:0005765">
    <property type="term" value="C:lysosomal membrane"/>
    <property type="evidence" value="ECO:0007669"/>
    <property type="project" value="UniProtKB-SubCell"/>
</dbReference>
<dbReference type="PANTHER" id="PTHR11506:SF30">
    <property type="entry name" value="LYSOSOME-ASSOCIATED MEMBRANE GLYCOPROTEIN 3"/>
    <property type="match status" value="1"/>
</dbReference>
<dbReference type="InterPro" id="IPR002000">
    <property type="entry name" value="Lysosome-assoc_membr_glycop"/>
</dbReference>
<proteinExistence type="inferred from homology"/>
<dbReference type="InterPro" id="IPR048528">
    <property type="entry name" value="Lamp2-like_luminal"/>
</dbReference>
<dbReference type="GO" id="GO:0072594">
    <property type="term" value="P:establishment of protein localization to organelle"/>
    <property type="evidence" value="ECO:0007669"/>
    <property type="project" value="TreeGrafter"/>
</dbReference>
<dbReference type="Gene3D" id="2.40.160.110">
    <property type="match status" value="1"/>
</dbReference>
<dbReference type="GO" id="GO:0009986">
    <property type="term" value="C:cell surface"/>
    <property type="evidence" value="ECO:0007669"/>
    <property type="project" value="UniProtKB-SubCell"/>
</dbReference>
<dbReference type="GO" id="GO:0006629">
    <property type="term" value="P:lipid metabolic process"/>
    <property type="evidence" value="ECO:0007669"/>
    <property type="project" value="Ensembl"/>
</dbReference>
<dbReference type="Proteomes" id="UP000694386">
    <property type="component" value="Unplaced"/>
</dbReference>
<keyword evidence="10" id="KW-1064">Adaptive immunity</keyword>
<evidence type="ECO:0000256" key="7">
    <source>
        <dbReference type="ARBA" id="ARBA00022753"/>
    </source>
</evidence>
<organism evidence="22 24">
    <name type="scientific">Cricetulus griseus</name>
    <name type="common">Chinese hamster</name>
    <name type="synonym">Cricetulus barabensis griseus</name>
    <dbReference type="NCBI Taxonomy" id="10029"/>
    <lineage>
        <taxon>Eukaryota</taxon>
        <taxon>Metazoa</taxon>
        <taxon>Chordata</taxon>
        <taxon>Craniata</taxon>
        <taxon>Vertebrata</taxon>
        <taxon>Euteleostomi</taxon>
        <taxon>Mammalia</taxon>
        <taxon>Eutheria</taxon>
        <taxon>Euarchontoglires</taxon>
        <taxon>Glires</taxon>
        <taxon>Rodentia</taxon>
        <taxon>Myomorpha</taxon>
        <taxon>Muroidea</taxon>
        <taxon>Cricetidae</taxon>
        <taxon>Cricetinae</taxon>
        <taxon>Cricetulus</taxon>
    </lineage>
</organism>
<comment type="similarity">
    <text evidence="19">Belongs to the LAMP family.</text>
</comment>
<comment type="caution">
    <text evidence="19">Lacks conserved residue(s) required for the propagation of feature annotation.</text>
</comment>
<evidence type="ECO:0000256" key="18">
    <source>
        <dbReference type="ARBA" id="ARBA00074382"/>
    </source>
</evidence>
<evidence type="ECO:0000313" key="22">
    <source>
        <dbReference type="EMBL" id="ERE75559.1"/>
    </source>
</evidence>
<evidence type="ECO:0000256" key="13">
    <source>
        <dbReference type="ARBA" id="ARBA00023180"/>
    </source>
</evidence>
<keyword evidence="5 19" id="KW-0812">Transmembrane</keyword>
<evidence type="ECO:0000256" key="11">
    <source>
        <dbReference type="ARBA" id="ARBA00023136"/>
    </source>
</evidence>
<dbReference type="GO" id="GO:0002250">
    <property type="term" value="P:adaptive immune response"/>
    <property type="evidence" value="ECO:0007669"/>
    <property type="project" value="UniProtKB-KW"/>
</dbReference>
<evidence type="ECO:0000256" key="9">
    <source>
        <dbReference type="ARBA" id="ARBA00022989"/>
    </source>
</evidence>
<keyword evidence="8" id="KW-0391">Immunity</keyword>
<accession>A0A061I787</accession>
<evidence type="ECO:0000256" key="4">
    <source>
        <dbReference type="ARBA" id="ARBA00004358"/>
    </source>
</evidence>
<dbReference type="GO" id="GO:0043129">
    <property type="term" value="P:surfactant homeostasis"/>
    <property type="evidence" value="ECO:0007669"/>
    <property type="project" value="Ensembl"/>
</dbReference>
<dbReference type="Ensembl" id="ENSCGRT00001025706.1">
    <property type="protein sequence ID" value="ENSCGRP00001021462.1"/>
    <property type="gene ID" value="ENSCGRG00001020302.1"/>
</dbReference>
<comment type="subunit">
    <text evidence="17">Monomer. Interacts with FURIN.</text>
</comment>
<evidence type="ECO:0000256" key="19">
    <source>
        <dbReference type="PROSITE-ProRule" id="PRU00740"/>
    </source>
</evidence>
<sequence>MSYQAGCSLRGQVIGELLNCQAHNSSRPISPVMPGQLSAAAVLFLSLAVILHGRQMREKEFPKSRDYLQYTSTVTGQTTAKPLLQLTNQTHHETLAARPRDGDIQMSAEDNTSENAAHTTTKTIIPVTTKSLLPSSPANYTIVTPNSSHVTTLSTEGTIGPSSVAHLPIHTTGASLSTVDHITSRTTQLGGQTTLHQTFFTASHKSTTNQKSTLPTNVPGASVPTHNVSFATSPAPIVPGPTLATQSSPAKTGTYEVLNGSRLCIKAEMGLELIVQEKDLDFATQRHFNIDPSLTHASGKCGSQKSNLFLDFQGGSVNITFIKEENSYYVSKVGAYLTVSNTERTYQGMTHRMVMFETVVGHSFKCVSEQRIQLSAQLQMKTTNIRLQAFDFEGDCFGNVDECLSDYTVVLPVVGAIVVVLCIVGLAVYKIRQRHQSLGYQRI</sequence>
<evidence type="ECO:0000256" key="5">
    <source>
        <dbReference type="ARBA" id="ARBA00022692"/>
    </source>
</evidence>
<dbReference type="PROSITE" id="PS51407">
    <property type="entry name" value="LAMP_3"/>
    <property type="match status" value="1"/>
</dbReference>
<dbReference type="Pfam" id="PF01299">
    <property type="entry name" value="Lamp2-like_luminal"/>
    <property type="match status" value="1"/>
</dbReference>
<dbReference type="AlphaFoldDB" id="A0A061I787"/>
<evidence type="ECO:0000256" key="17">
    <source>
        <dbReference type="ARBA" id="ARBA00063533"/>
    </source>
</evidence>
<dbReference type="GO" id="GO:0031902">
    <property type="term" value="C:late endosome membrane"/>
    <property type="evidence" value="ECO:0007669"/>
    <property type="project" value="TreeGrafter"/>
</dbReference>
<evidence type="ECO:0000256" key="14">
    <source>
        <dbReference type="ARBA" id="ARBA00023228"/>
    </source>
</evidence>
<dbReference type="GO" id="GO:0097233">
    <property type="term" value="C:alveolar lamellar body membrane"/>
    <property type="evidence" value="ECO:0007669"/>
    <property type="project" value="Ensembl"/>
</dbReference>
<dbReference type="FunFam" id="2.40.160.110:FF:000006">
    <property type="entry name" value="Lysosome-associated membrane glycoprotein 3"/>
    <property type="match status" value="1"/>
</dbReference>
<reference evidence="23" key="3">
    <citation type="submission" date="2025-05" db="UniProtKB">
        <authorList>
            <consortium name="Ensembl"/>
        </authorList>
    </citation>
    <scope>IDENTIFICATION</scope>
</reference>
<evidence type="ECO:0000256" key="16">
    <source>
        <dbReference type="ARBA" id="ARBA00060358"/>
    </source>
</evidence>
<evidence type="ECO:0000313" key="23">
    <source>
        <dbReference type="Ensembl" id="ENSCGRP00001021462.1"/>
    </source>
</evidence>
<evidence type="ECO:0000256" key="8">
    <source>
        <dbReference type="ARBA" id="ARBA00022859"/>
    </source>
</evidence>
<keyword evidence="15" id="KW-0968">Cytoplasmic vesicle</keyword>
<keyword evidence="12 19" id="KW-1015">Disulfide bond</keyword>
<name>A0A061I787_CRIGR</name>
<reference evidence="24" key="1">
    <citation type="journal article" date="2013" name="Nat. Biotechnol.">
        <title>Chinese hamster genome sequenced from sorted chromosomes.</title>
        <authorList>
            <person name="Brinkrolf K."/>
            <person name="Rupp O."/>
            <person name="Laux H."/>
            <person name="Kollin F."/>
            <person name="Ernst W."/>
            <person name="Linke B."/>
            <person name="Kofler R."/>
            <person name="Romand S."/>
            <person name="Hesse F."/>
            <person name="Budach W.E."/>
            <person name="Galosy S."/>
            <person name="Muller D."/>
            <person name="Noll T."/>
            <person name="Wienberg J."/>
            <person name="Jostock T."/>
            <person name="Leonard M."/>
            <person name="Grillari J."/>
            <person name="Tauch A."/>
            <person name="Goesmann A."/>
            <person name="Helk B."/>
            <person name="Mott J.E."/>
            <person name="Puhler A."/>
            <person name="Borth N."/>
        </authorList>
    </citation>
    <scope>NUCLEOTIDE SEQUENCE [LARGE SCALE GENOMIC DNA]</scope>
    <source>
        <strain evidence="24">17A/GY</strain>
    </source>
</reference>
<evidence type="ECO:0000256" key="15">
    <source>
        <dbReference type="ARBA" id="ARBA00023329"/>
    </source>
</evidence>
<protein>
    <recommendedName>
        <fullName evidence="18">Lysosome-associated membrane glycoprotein 3</fullName>
    </recommendedName>
</protein>
<evidence type="ECO:0000256" key="2">
    <source>
        <dbReference type="ARBA" id="ARBA00004241"/>
    </source>
</evidence>
<keyword evidence="7" id="KW-0967">Endosome</keyword>
<evidence type="ECO:0000256" key="10">
    <source>
        <dbReference type="ARBA" id="ARBA00023130"/>
    </source>
</evidence>
<dbReference type="PRINTS" id="PR00336">
    <property type="entry name" value="LYSASSOCTDMP"/>
</dbReference>
<reference evidence="22" key="2">
    <citation type="submission" date="2013-03" db="EMBL/GenBank/DDBJ databases">
        <title>Chinese hamster genome sequenced from sorted chromosomes.</title>
        <authorList>
            <person name="Brinkrolf K."/>
            <person name="Rupp O."/>
            <person name="Laux H."/>
            <person name="Kollin F."/>
            <person name="Ernst W."/>
            <person name="Linke B."/>
            <person name="Kofler R."/>
            <person name="Romand S."/>
            <person name="Hesse F."/>
            <person name="Budach W.E."/>
            <person name="Galosy S."/>
            <person name="Muller D."/>
            <person name="Noll T."/>
            <person name="Wienberg J."/>
            <person name="Jostock T."/>
            <person name="Leonard M."/>
            <person name="Grillari J."/>
            <person name="Tauch A."/>
            <person name="Goesmann A."/>
            <person name="Helk B."/>
            <person name="Mott J.E."/>
            <person name="Puehler A."/>
            <person name="Borth N."/>
        </authorList>
    </citation>
    <scope>NUCLEOTIDE SEQUENCE</scope>
    <source>
        <strain evidence="22">17A/GY</strain>
    </source>
</reference>
<dbReference type="Proteomes" id="UP000030759">
    <property type="component" value="Unassembled WGS sequence"/>
</dbReference>
<keyword evidence="11 19" id="KW-0472">Membrane</keyword>
<evidence type="ECO:0000259" key="21">
    <source>
        <dbReference type="Pfam" id="PF01299"/>
    </source>
</evidence>
<evidence type="ECO:0000313" key="24">
    <source>
        <dbReference type="Proteomes" id="UP000030759"/>
    </source>
</evidence>
<evidence type="ECO:0000256" key="20">
    <source>
        <dbReference type="SAM" id="Phobius"/>
    </source>
</evidence>
<keyword evidence="6" id="KW-0732">Signal</keyword>
<comment type="function">
    <text evidence="16">Lysosomal membrane glycoprotein which plays a role in the unfolded protein response (UPR) that contributes to protein degradation and cell survival during proteasomal dysfunction. Plays a role in the process of fusion of the lysosome with the autophagosome, thereby modulating the autophagic process. Promotes hepatocellular lipogenesis through activation of the PI3K/Akt pathway. May also play a role in dendritic cell function and in adaptive immunity.</text>
</comment>
<feature type="disulfide bond" evidence="19">
    <location>
        <begin position="366"/>
        <end position="403"/>
    </location>
</feature>
<gene>
    <name evidence="23" type="primary">Lamp3</name>
    <name evidence="22" type="ORF">H671_4g12542</name>
</gene>